<gene>
    <name evidence="1" type="ORF">KFK14_19640</name>
</gene>
<sequence>MNVIAPTRAEDWLACFEAVGGGYMMDGRETRFFWAVQGRSDAEIIEARRLYNLLGENVYLWAGVTATIEGRSAREVEA</sequence>
<dbReference type="KEGG" id="spph:KFK14_19640"/>
<proteinExistence type="predicted"/>
<protein>
    <submittedName>
        <fullName evidence="1">Uncharacterized protein</fullName>
    </submittedName>
</protein>
<dbReference type="Proteomes" id="UP000681425">
    <property type="component" value="Chromosome"/>
</dbReference>
<evidence type="ECO:0000313" key="2">
    <source>
        <dbReference type="Proteomes" id="UP000681425"/>
    </source>
</evidence>
<dbReference type="EMBL" id="CP073910">
    <property type="protein sequence ID" value="QUT05186.1"/>
    <property type="molecule type" value="Genomic_DNA"/>
</dbReference>
<accession>A0A975Q114</accession>
<organism evidence="1 2">
    <name type="scientific">Sphingobium phenoxybenzoativorans</name>
    <dbReference type="NCBI Taxonomy" id="1592790"/>
    <lineage>
        <taxon>Bacteria</taxon>
        <taxon>Pseudomonadati</taxon>
        <taxon>Pseudomonadota</taxon>
        <taxon>Alphaproteobacteria</taxon>
        <taxon>Sphingomonadales</taxon>
        <taxon>Sphingomonadaceae</taxon>
        <taxon>Sphingobium</taxon>
    </lineage>
</organism>
<keyword evidence="2" id="KW-1185">Reference proteome</keyword>
<dbReference type="RefSeq" id="WP_212608876.1">
    <property type="nucleotide sequence ID" value="NZ_CP073910.1"/>
</dbReference>
<evidence type="ECO:0000313" key="1">
    <source>
        <dbReference type="EMBL" id="QUT05186.1"/>
    </source>
</evidence>
<dbReference type="AlphaFoldDB" id="A0A975Q114"/>
<reference evidence="1" key="1">
    <citation type="submission" date="2021-04" db="EMBL/GenBank/DDBJ databases">
        <title>Isolation of p-tert-butylphenol degrading bacteria Sphingobium phenoxybenzoativorans Tas13 from active sludge.</title>
        <authorList>
            <person name="Li Y."/>
        </authorList>
    </citation>
    <scope>NUCLEOTIDE SEQUENCE</scope>
    <source>
        <strain evidence="1">Tas13</strain>
    </source>
</reference>
<name>A0A975Q114_9SPHN</name>